<dbReference type="RefSeq" id="WP_420904245.1">
    <property type="nucleotide sequence ID" value="NZ_BAAFGK010000002.1"/>
</dbReference>
<organism evidence="12 13">
    <name type="scientific">Candidatus Magnetaquiglobus chichijimensis</name>
    <dbReference type="NCBI Taxonomy" id="3141448"/>
    <lineage>
        <taxon>Bacteria</taxon>
        <taxon>Pseudomonadati</taxon>
        <taxon>Pseudomonadota</taxon>
        <taxon>Magnetococcia</taxon>
        <taxon>Magnetococcales</taxon>
        <taxon>Candidatus Magnetaquicoccaceae</taxon>
        <taxon>Candidatus Magnetaquiglobus</taxon>
    </lineage>
</organism>
<evidence type="ECO:0000256" key="10">
    <source>
        <dbReference type="PROSITE-ProRule" id="PRU00284"/>
    </source>
</evidence>
<dbReference type="InterPro" id="IPR004089">
    <property type="entry name" value="MCPsignal_dom"/>
</dbReference>
<dbReference type="PRINTS" id="PR00260">
    <property type="entry name" value="CHEMTRNSDUCR"/>
</dbReference>
<protein>
    <recommendedName>
        <fullName evidence="11">Methyl-accepting transducer domain-containing protein</fullName>
    </recommendedName>
</protein>
<comment type="caution">
    <text evidence="12">The sequence shown here is derived from an EMBL/GenBank/DDBJ whole genome shotgun (WGS) entry which is preliminary data.</text>
</comment>
<proteinExistence type="inferred from homology"/>
<gene>
    <name evidence="12" type="ORF">SIID45300_00408</name>
</gene>
<dbReference type="PANTHER" id="PTHR32089:SF39">
    <property type="entry name" value="METHYL-ACCEPTING CHEMOTAXIS PROTEIN HLYB"/>
    <property type="match status" value="1"/>
</dbReference>
<keyword evidence="2" id="KW-1003">Cell membrane</keyword>
<feature type="domain" description="Methyl-accepting transducer" evidence="11">
    <location>
        <begin position="19"/>
        <end position="277"/>
    </location>
</feature>
<keyword evidence="4" id="KW-0145">Chemotaxis</keyword>
<sequence>MTGGNEQLIRDIRAEISRETDSMRHEMHQIRSLVQDAIVKLTDSFNGLRDKSNEQHDLVASLTHSMDVSNKESEQSTISVRKFVSETDKILRTFVDHIILVSRQSMEMVHRIDALSTQMQEVVLLIKDINGIAEQTHVLSLNARIVAARAGQAGRSFAVVADEVRKLAGNSHEFSSKISDVIDQARENIVSTKEIIEHMASKDMSFAIESKGRVDFMMDEVNAIDEMTSRTITQVAAITEDINMRVGIAVMSLQFEDMVTQLTQSMERKFAVLEQMASIIPPDFDAKGEMHIRTSLAEQVERFDIADRQAVQQTNMDEGDIELF</sequence>
<dbReference type="Pfam" id="PF00015">
    <property type="entry name" value="MCPsignal"/>
    <property type="match status" value="1"/>
</dbReference>
<dbReference type="InterPro" id="IPR004090">
    <property type="entry name" value="Chemotax_Me-accpt_rcpt"/>
</dbReference>
<evidence type="ECO:0000256" key="1">
    <source>
        <dbReference type="ARBA" id="ARBA00004651"/>
    </source>
</evidence>
<reference evidence="12 13" key="2">
    <citation type="submission" date="2024-09" db="EMBL/GenBank/DDBJ databases">
        <title>Draft genome sequence of Candidatus Magnetaquicoccaceae bacterium FCR-1.</title>
        <authorList>
            <person name="Shimoshige H."/>
            <person name="Shimamura S."/>
            <person name="Taoka A."/>
            <person name="Kobayashi H."/>
            <person name="Maekawa T."/>
        </authorList>
    </citation>
    <scope>NUCLEOTIDE SEQUENCE [LARGE SCALE GENOMIC DNA]</scope>
    <source>
        <strain evidence="12 13">FCR-1</strain>
    </source>
</reference>
<dbReference type="Proteomes" id="UP001628193">
    <property type="component" value="Unassembled WGS sequence"/>
</dbReference>
<keyword evidence="8 10" id="KW-0807">Transducer</keyword>
<reference evidence="12 13" key="1">
    <citation type="submission" date="2024-05" db="EMBL/GenBank/DDBJ databases">
        <authorList>
            <consortium name="Candidatus Magnetaquicoccaceae bacterium FCR-1 genome sequencing consortium"/>
            <person name="Shimoshige H."/>
            <person name="Shimamura S."/>
            <person name="Taoka A."/>
            <person name="Kobayashi H."/>
            <person name="Maekawa T."/>
        </authorList>
    </citation>
    <scope>NUCLEOTIDE SEQUENCE [LARGE SCALE GENOMIC DNA]</scope>
    <source>
        <strain evidence="12 13">FCR-1</strain>
    </source>
</reference>
<evidence type="ECO:0000313" key="12">
    <source>
        <dbReference type="EMBL" id="GAB0056104.1"/>
    </source>
</evidence>
<evidence type="ECO:0000259" key="11">
    <source>
        <dbReference type="PROSITE" id="PS50111"/>
    </source>
</evidence>
<keyword evidence="13" id="KW-1185">Reference proteome</keyword>
<evidence type="ECO:0000256" key="2">
    <source>
        <dbReference type="ARBA" id="ARBA00022475"/>
    </source>
</evidence>
<evidence type="ECO:0000256" key="4">
    <source>
        <dbReference type="ARBA" id="ARBA00022500"/>
    </source>
</evidence>
<dbReference type="PANTHER" id="PTHR32089">
    <property type="entry name" value="METHYL-ACCEPTING CHEMOTAXIS PROTEIN MCPB"/>
    <property type="match status" value="1"/>
</dbReference>
<evidence type="ECO:0000313" key="13">
    <source>
        <dbReference type="Proteomes" id="UP001628193"/>
    </source>
</evidence>
<dbReference type="PROSITE" id="PS50111">
    <property type="entry name" value="CHEMOTAXIS_TRANSDUC_2"/>
    <property type="match status" value="1"/>
</dbReference>
<name>A0ABQ0C5E4_9PROT</name>
<dbReference type="EMBL" id="BAAFGK010000002">
    <property type="protein sequence ID" value="GAB0056104.1"/>
    <property type="molecule type" value="Genomic_DNA"/>
</dbReference>
<evidence type="ECO:0000256" key="9">
    <source>
        <dbReference type="ARBA" id="ARBA00029447"/>
    </source>
</evidence>
<keyword evidence="6" id="KW-1133">Transmembrane helix</keyword>
<evidence type="ECO:0000256" key="8">
    <source>
        <dbReference type="ARBA" id="ARBA00023224"/>
    </source>
</evidence>
<dbReference type="Gene3D" id="1.10.287.950">
    <property type="entry name" value="Methyl-accepting chemotaxis protein"/>
    <property type="match status" value="1"/>
</dbReference>
<keyword evidence="7" id="KW-0472">Membrane</keyword>
<keyword evidence="5" id="KW-0812">Transmembrane</keyword>
<evidence type="ECO:0000256" key="6">
    <source>
        <dbReference type="ARBA" id="ARBA00022989"/>
    </source>
</evidence>
<keyword evidence="3" id="KW-0488">Methylation</keyword>
<comment type="subcellular location">
    <subcellularLocation>
        <location evidence="1">Cell membrane</location>
        <topology evidence="1">Multi-pass membrane protein</topology>
    </subcellularLocation>
</comment>
<evidence type="ECO:0000256" key="7">
    <source>
        <dbReference type="ARBA" id="ARBA00023136"/>
    </source>
</evidence>
<dbReference type="SUPFAM" id="SSF58104">
    <property type="entry name" value="Methyl-accepting chemotaxis protein (MCP) signaling domain"/>
    <property type="match status" value="1"/>
</dbReference>
<evidence type="ECO:0000256" key="5">
    <source>
        <dbReference type="ARBA" id="ARBA00022692"/>
    </source>
</evidence>
<evidence type="ECO:0000256" key="3">
    <source>
        <dbReference type="ARBA" id="ARBA00022481"/>
    </source>
</evidence>
<dbReference type="SMART" id="SM00283">
    <property type="entry name" value="MA"/>
    <property type="match status" value="1"/>
</dbReference>
<accession>A0ABQ0C5E4</accession>
<comment type="similarity">
    <text evidence="9">Belongs to the methyl-accepting chemotaxis (MCP) protein family.</text>
</comment>